<protein>
    <submittedName>
        <fullName evidence="1">Uncharacterized protein</fullName>
    </submittedName>
</protein>
<evidence type="ECO:0000313" key="2">
    <source>
        <dbReference type="Proteomes" id="UP000034163"/>
    </source>
</evidence>
<name>A0A0G0WZ07_UNCKA</name>
<accession>A0A0G0WZ07</accession>
<dbReference type="AlphaFoldDB" id="A0A0G0WZ07"/>
<comment type="caution">
    <text evidence="1">The sequence shown here is derived from an EMBL/GenBank/DDBJ whole genome shotgun (WGS) entry which is preliminary data.</text>
</comment>
<reference evidence="1 2" key="1">
    <citation type="journal article" date="2015" name="Nature">
        <title>rRNA introns, odd ribosomes, and small enigmatic genomes across a large radiation of phyla.</title>
        <authorList>
            <person name="Brown C.T."/>
            <person name="Hug L.A."/>
            <person name="Thomas B.C."/>
            <person name="Sharon I."/>
            <person name="Castelle C.J."/>
            <person name="Singh A."/>
            <person name="Wilkins M.J."/>
            <person name="Williams K.H."/>
            <person name="Banfield J.F."/>
        </authorList>
    </citation>
    <scope>NUCLEOTIDE SEQUENCE [LARGE SCALE GENOMIC DNA]</scope>
</reference>
<dbReference type="Proteomes" id="UP000034163">
    <property type="component" value="Unassembled WGS sequence"/>
</dbReference>
<gene>
    <name evidence="1" type="ORF">UU72_C0003G0043</name>
</gene>
<proteinExistence type="predicted"/>
<dbReference type="EMBL" id="LCBS01000003">
    <property type="protein sequence ID" value="KKS17382.1"/>
    <property type="molecule type" value="Genomic_DNA"/>
</dbReference>
<evidence type="ECO:0000313" key="1">
    <source>
        <dbReference type="EMBL" id="KKS17382.1"/>
    </source>
</evidence>
<sequence>MVTFSSVESYFTAKFLHLVAHLDNGGAFWPTVKDNTITDKSLASNVIALLSLGEVRSNVFEASAVLLSARVLGLIPPAGK</sequence>
<organism evidence="1 2">
    <name type="scientific">candidate division WWE3 bacterium GW2011_GWB1_41_6</name>
    <dbReference type="NCBI Taxonomy" id="1619112"/>
    <lineage>
        <taxon>Bacteria</taxon>
        <taxon>Katanobacteria</taxon>
    </lineage>
</organism>